<proteinExistence type="inferred from homology"/>
<dbReference type="InterPro" id="IPR029055">
    <property type="entry name" value="Ntn_hydrolases_N"/>
</dbReference>
<dbReference type="PATRIC" id="fig|1608994.3.peg.3636"/>
<dbReference type="Pfam" id="PF02275">
    <property type="entry name" value="CBAH"/>
    <property type="match status" value="1"/>
</dbReference>
<feature type="domain" description="Choloylglycine hydrolase/NAAA C-terminal" evidence="3">
    <location>
        <begin position="9"/>
        <end position="335"/>
    </location>
</feature>
<comment type="similarity">
    <text evidence="1">Belongs to the peptidase C59 family.</text>
</comment>
<dbReference type="AlphaFoldDB" id="A0A0J6J0E1"/>
<dbReference type="EMBL" id="JYLF01000005">
    <property type="protein sequence ID" value="KMN13391.1"/>
    <property type="molecule type" value="Genomic_DNA"/>
</dbReference>
<organism evidence="4 5">
    <name type="scientific">Pseudomonas weihenstephanensis</name>
    <dbReference type="NCBI Taxonomy" id="1608994"/>
    <lineage>
        <taxon>Bacteria</taxon>
        <taxon>Pseudomonadati</taxon>
        <taxon>Pseudomonadota</taxon>
        <taxon>Gammaproteobacteria</taxon>
        <taxon>Pseudomonadales</taxon>
        <taxon>Pseudomonadaceae</taxon>
        <taxon>Pseudomonas</taxon>
    </lineage>
</organism>
<evidence type="ECO:0000256" key="1">
    <source>
        <dbReference type="ARBA" id="ARBA00006625"/>
    </source>
</evidence>
<dbReference type="PANTHER" id="PTHR35527">
    <property type="entry name" value="CHOLOYLGLYCINE HYDROLASE"/>
    <property type="match status" value="1"/>
</dbReference>
<name>A0A0J6J0E1_9PSED</name>
<dbReference type="Proteomes" id="UP000036325">
    <property type="component" value="Unassembled WGS sequence"/>
</dbReference>
<evidence type="ECO:0000313" key="4">
    <source>
        <dbReference type="EMBL" id="KMN13391.1"/>
    </source>
</evidence>
<evidence type="ECO:0000259" key="3">
    <source>
        <dbReference type="Pfam" id="PF02275"/>
    </source>
</evidence>
<keyword evidence="2 4" id="KW-0378">Hydrolase</keyword>
<reference evidence="4 5" key="1">
    <citation type="submission" date="2015-02" db="EMBL/GenBank/DDBJ databases">
        <title>Pseudomonas helleri sp. nov. and Pseudomonas weihenstephanensis sp. nov., isolated from raw cows milk.</title>
        <authorList>
            <person name="von Neubeck M."/>
            <person name="Huptas C."/>
            <person name="Wenning M."/>
            <person name="Scherer S."/>
        </authorList>
    </citation>
    <scope>NUCLEOTIDE SEQUENCE [LARGE SCALE GENOMIC DNA]</scope>
    <source>
        <strain evidence="4 5">DSM 29166</strain>
    </source>
</reference>
<dbReference type="Gene3D" id="3.60.60.10">
    <property type="entry name" value="Penicillin V Acylase, Chain A"/>
    <property type="match status" value="1"/>
</dbReference>
<dbReference type="InterPro" id="IPR052193">
    <property type="entry name" value="Peptidase_C59"/>
</dbReference>
<sequence length="364" mass="39906">MTPNVAQACTSLLYQDDNGASYAGRTMELPMPLPYEVSYYPSGSSFNSMVKKQPELKYQSKYAFISLTVPDPISADLKVVEGLNEAGMSFSLLAFASTEGPRDMLDKTQAVLAAIDLGAWTLSNFKSVAEVKAALSKQPVLVTALLPLGLMKTPFHYTLHDATGASIVIEFANGKQNIIDNPLGVMTNGPEFQWHQTNLNNYTFLSNKDHSTLTLNGVRLQQPDSGIATVALPASNTSVGRFVRAVYYSQFAEKSKTPAEAVLTLAHIMNNFDRPRGISIDDRFTESVENIAAPGVTGDELYTTEYTSWTALSDLKQLKFYIRSYGSINYVDFDLAQLQNLTVKKSIPLKNFTDIAANGTQAFE</sequence>
<comment type="caution">
    <text evidence="4">The sequence shown here is derived from an EMBL/GenBank/DDBJ whole genome shotgun (WGS) entry which is preliminary data.</text>
</comment>
<evidence type="ECO:0000256" key="2">
    <source>
        <dbReference type="ARBA" id="ARBA00022801"/>
    </source>
</evidence>
<gene>
    <name evidence="4" type="ORF">TU86_14845</name>
</gene>
<dbReference type="STRING" id="1608994.TU86_14845"/>
<dbReference type="PANTHER" id="PTHR35527:SF2">
    <property type="entry name" value="HYDROLASE"/>
    <property type="match status" value="1"/>
</dbReference>
<accession>A0A0J6LGA5</accession>
<dbReference type="SUPFAM" id="SSF56235">
    <property type="entry name" value="N-terminal nucleophile aminohydrolases (Ntn hydrolases)"/>
    <property type="match status" value="1"/>
</dbReference>
<dbReference type="InterPro" id="IPR029132">
    <property type="entry name" value="CBAH/NAAA_C"/>
</dbReference>
<protein>
    <submittedName>
        <fullName evidence="4">Hydrolase</fullName>
    </submittedName>
</protein>
<evidence type="ECO:0000313" key="5">
    <source>
        <dbReference type="Proteomes" id="UP000036325"/>
    </source>
</evidence>
<dbReference type="GO" id="GO:0016787">
    <property type="term" value="F:hydrolase activity"/>
    <property type="evidence" value="ECO:0007669"/>
    <property type="project" value="UniProtKB-KW"/>
</dbReference>
<accession>A0A0J6J0E1</accession>